<dbReference type="InterPro" id="IPR035906">
    <property type="entry name" value="MetI-like_sf"/>
</dbReference>
<protein>
    <submittedName>
        <fullName evidence="9">Iron ABC transporter permease</fullName>
    </submittedName>
</protein>
<feature type="transmembrane region" description="Helical" evidence="7">
    <location>
        <begin position="471"/>
        <end position="496"/>
    </location>
</feature>
<keyword evidence="3" id="KW-1003">Cell membrane</keyword>
<feature type="transmembrane region" description="Helical" evidence="7">
    <location>
        <begin position="290"/>
        <end position="313"/>
    </location>
</feature>
<feature type="transmembrane region" description="Helical" evidence="7">
    <location>
        <begin position="89"/>
        <end position="107"/>
    </location>
</feature>
<dbReference type="SUPFAM" id="SSF161098">
    <property type="entry name" value="MetI-like"/>
    <property type="match status" value="2"/>
</dbReference>
<reference evidence="10 12" key="1">
    <citation type="journal article" date="2022" name="bioRxiv">
        <title>Prophages regulate Shewanella fidelis 3313 motility and biofilm formation: implications for gut colonization dynamics in Ciona robusta.</title>
        <authorList>
            <person name="Natarajan O."/>
            <person name="Gibboney S.L."/>
            <person name="Young M.N."/>
            <person name="Lim S.J."/>
            <person name="Pluta N."/>
            <person name="Atkinson C.G."/>
            <person name="Leigh B.A."/>
            <person name="Liberti A."/>
            <person name="Kees E.D."/>
            <person name="Breitbart M."/>
            <person name="Gralnick J.A."/>
            <person name="Dishaw L.J."/>
        </authorList>
    </citation>
    <scope>NUCLEOTIDE SEQUENCE [LARGE SCALE GENOMIC DNA]</scope>
    <source>
        <strain evidence="10 12">JG4066</strain>
    </source>
</reference>
<dbReference type="Proteomes" id="UP001259340">
    <property type="component" value="Unassembled WGS sequence"/>
</dbReference>
<dbReference type="GO" id="GO:0005886">
    <property type="term" value="C:plasma membrane"/>
    <property type="evidence" value="ECO:0007669"/>
    <property type="project" value="UniProtKB-SubCell"/>
</dbReference>
<dbReference type="PROSITE" id="PS50928">
    <property type="entry name" value="ABC_TM1"/>
    <property type="match status" value="2"/>
</dbReference>
<sequence>MVLGLAKGWSVTSYALALLIFMPIIALIGQSFLPDEEVFLHLANTVLSTYISNSLWLMFWVVLGSLVIAIPAAWLVAKCHFPGRRMFQWALLLPLAMPAYVVAYVYTDLLDYAGPIQGSLRRFFGWQSPQDYFFPEVRSLGGAAIMLALVLFPYIYLLARTAFMEQSASLSQATRVMGCGPWKSFWRLSLPMARPAFAVGAALVAMETAADFATVSYFAVPTLTTAVYDTWFEYGSLATAAKLSTIMLLVIFAMVGFERFARRKQKLFQKQSSPGELDIYHLSGIKAGLAFSYCSTLLFLAFLLPFMILMQYAYYYFAQSWNAEFFEYSFNSLWIAMLASVICVAIGVLLMFIRRISPRRADMLPSRLASTGYALPGTVLAIGILVPFTQFDFAINDVAQFFGFEEPGLIFTGSTFIIVCAFCIRFAAIAIGSIENSYKRISPSLDMAGITMGLKPSGLLRLVHIPLLRKGIFAGLLLVFIECMKELPAALLLRPIGFENLATYVFQFVSDEQLEQGALAAIVIVLVGLIPLIYLNRSLEQDN</sequence>
<feature type="transmembrane region" description="Helical" evidence="7">
    <location>
        <begin position="196"/>
        <end position="220"/>
    </location>
</feature>
<dbReference type="PANTHER" id="PTHR30183">
    <property type="entry name" value="MOLYBDENUM TRANSPORT SYSTEM PERMEASE PROTEIN MODB"/>
    <property type="match status" value="1"/>
</dbReference>
<feature type="transmembrane region" description="Helical" evidence="7">
    <location>
        <begin position="240"/>
        <end position="261"/>
    </location>
</feature>
<comment type="caution">
    <text evidence="9">The sequence shown here is derived from an EMBL/GenBank/DDBJ whole genome shotgun (WGS) entry which is preliminary data.</text>
</comment>
<feature type="transmembrane region" description="Helical" evidence="7">
    <location>
        <begin position="409"/>
        <end position="431"/>
    </location>
</feature>
<reference evidence="9" key="2">
    <citation type="submission" date="2022-11" db="EMBL/GenBank/DDBJ databases">
        <title>Prophages regulate Shewanella fidelis motility and biofilm formation: implications for gut colonization dynamics in Ciona robusta.</title>
        <authorList>
            <person name="Natarajan O."/>
            <person name="Gibboney S.L."/>
            <person name="Young M.N."/>
            <person name="Lim S.J."/>
            <person name="Pluta N."/>
            <person name="Atkinson C.G.F."/>
            <person name="Leigh B.A."/>
            <person name="Liberti A."/>
            <person name="Kees E."/>
            <person name="Breitbart M."/>
            <person name="Gralnick J."/>
            <person name="Dishaw L.J."/>
        </authorList>
    </citation>
    <scope>NUCLEOTIDE SEQUENCE</scope>
    <source>
        <strain evidence="9">3313</strain>
    </source>
</reference>
<dbReference type="AlphaFoldDB" id="A0AAW8NSQ2"/>
<feature type="transmembrane region" description="Helical" evidence="7">
    <location>
        <begin position="333"/>
        <end position="353"/>
    </location>
</feature>
<feature type="transmembrane region" description="Helical" evidence="7">
    <location>
        <begin position="373"/>
        <end position="389"/>
    </location>
</feature>
<evidence type="ECO:0000313" key="11">
    <source>
        <dbReference type="Proteomes" id="UP001259340"/>
    </source>
</evidence>
<organism evidence="9 11">
    <name type="scientific">Shewanella fidelis</name>
    <dbReference type="NCBI Taxonomy" id="173509"/>
    <lineage>
        <taxon>Bacteria</taxon>
        <taxon>Pseudomonadati</taxon>
        <taxon>Pseudomonadota</taxon>
        <taxon>Gammaproteobacteria</taxon>
        <taxon>Alteromonadales</taxon>
        <taxon>Shewanellaceae</taxon>
        <taxon>Shewanella</taxon>
    </lineage>
</organism>
<proteinExistence type="inferred from homology"/>
<feature type="transmembrane region" description="Helical" evidence="7">
    <location>
        <begin position="140"/>
        <end position="159"/>
    </location>
</feature>
<evidence type="ECO:0000313" key="12">
    <source>
        <dbReference type="Proteomes" id="UP001271263"/>
    </source>
</evidence>
<keyword evidence="5 7" id="KW-1133">Transmembrane helix</keyword>
<feature type="transmembrane region" description="Helical" evidence="7">
    <location>
        <begin position="12"/>
        <end position="33"/>
    </location>
</feature>
<evidence type="ECO:0000256" key="7">
    <source>
        <dbReference type="RuleBase" id="RU363032"/>
    </source>
</evidence>
<dbReference type="Proteomes" id="UP001271263">
    <property type="component" value="Unassembled WGS sequence"/>
</dbReference>
<keyword evidence="4 7" id="KW-0812">Transmembrane</keyword>
<gene>
    <name evidence="9" type="ORF">OS133_15260</name>
    <name evidence="10" type="ORF">OS134_03120</name>
</gene>
<keyword evidence="2 7" id="KW-0813">Transport</keyword>
<dbReference type="InterPro" id="IPR000515">
    <property type="entry name" value="MetI-like"/>
</dbReference>
<dbReference type="GO" id="GO:0055085">
    <property type="term" value="P:transmembrane transport"/>
    <property type="evidence" value="ECO:0007669"/>
    <property type="project" value="InterPro"/>
</dbReference>
<feature type="domain" description="ABC transmembrane type-1" evidence="8">
    <location>
        <begin position="51"/>
        <end position="256"/>
    </location>
</feature>
<evidence type="ECO:0000256" key="6">
    <source>
        <dbReference type="ARBA" id="ARBA00023136"/>
    </source>
</evidence>
<keyword evidence="12" id="KW-1185">Reference proteome</keyword>
<accession>A0AAW8NSQ2</accession>
<feature type="transmembrane region" description="Helical" evidence="7">
    <location>
        <begin position="53"/>
        <end position="77"/>
    </location>
</feature>
<evidence type="ECO:0000256" key="5">
    <source>
        <dbReference type="ARBA" id="ARBA00022989"/>
    </source>
</evidence>
<feature type="transmembrane region" description="Helical" evidence="7">
    <location>
        <begin position="516"/>
        <end position="535"/>
    </location>
</feature>
<name>A0AAW8NSQ2_9GAMM</name>
<keyword evidence="6 7" id="KW-0472">Membrane</keyword>
<dbReference type="Gene3D" id="1.10.3720.10">
    <property type="entry name" value="MetI-like"/>
    <property type="match status" value="2"/>
</dbReference>
<evidence type="ECO:0000256" key="4">
    <source>
        <dbReference type="ARBA" id="ARBA00022692"/>
    </source>
</evidence>
<evidence type="ECO:0000256" key="3">
    <source>
        <dbReference type="ARBA" id="ARBA00022475"/>
    </source>
</evidence>
<dbReference type="Pfam" id="PF00528">
    <property type="entry name" value="BPD_transp_1"/>
    <property type="match status" value="1"/>
</dbReference>
<dbReference type="PANTHER" id="PTHR30183:SF2">
    <property type="entry name" value="IRON UTILIZATION PROTEIN"/>
    <property type="match status" value="1"/>
</dbReference>
<dbReference type="CDD" id="cd06261">
    <property type="entry name" value="TM_PBP2"/>
    <property type="match status" value="2"/>
</dbReference>
<feature type="domain" description="ABC transmembrane type-1" evidence="8">
    <location>
        <begin position="329"/>
        <end position="535"/>
    </location>
</feature>
<comment type="subcellular location">
    <subcellularLocation>
        <location evidence="1 7">Cell membrane</location>
        <topology evidence="1 7">Multi-pass membrane protein</topology>
    </subcellularLocation>
</comment>
<dbReference type="EMBL" id="JAPMLE010000001">
    <property type="protein sequence ID" value="MDR8524979.1"/>
    <property type="molecule type" value="Genomic_DNA"/>
</dbReference>
<dbReference type="EMBL" id="JAPMLD010000001">
    <property type="protein sequence ID" value="MDW4823061.1"/>
    <property type="molecule type" value="Genomic_DNA"/>
</dbReference>
<evidence type="ECO:0000259" key="8">
    <source>
        <dbReference type="PROSITE" id="PS50928"/>
    </source>
</evidence>
<dbReference type="RefSeq" id="WP_310655329.1">
    <property type="nucleotide sequence ID" value="NZ_JAPMLA010000002.1"/>
</dbReference>
<evidence type="ECO:0000313" key="9">
    <source>
        <dbReference type="EMBL" id="MDR8524979.1"/>
    </source>
</evidence>
<dbReference type="FunFam" id="1.10.3720.10:FF:000088">
    <property type="entry name" value="Iron(III) ABC transporter, permease protein"/>
    <property type="match status" value="1"/>
</dbReference>
<evidence type="ECO:0000256" key="1">
    <source>
        <dbReference type="ARBA" id="ARBA00004651"/>
    </source>
</evidence>
<comment type="similarity">
    <text evidence="7">Belongs to the binding-protein-dependent transport system permease family.</text>
</comment>
<evidence type="ECO:0000313" key="10">
    <source>
        <dbReference type="EMBL" id="MDW4823061.1"/>
    </source>
</evidence>
<evidence type="ECO:0000256" key="2">
    <source>
        <dbReference type="ARBA" id="ARBA00022448"/>
    </source>
</evidence>